<dbReference type="RefSeq" id="WP_142065278.1">
    <property type="nucleotide sequence ID" value="NZ_VFPA01000009.1"/>
</dbReference>
<evidence type="ECO:0000313" key="3">
    <source>
        <dbReference type="Proteomes" id="UP000315677"/>
    </source>
</evidence>
<dbReference type="InterPro" id="IPR009339">
    <property type="entry name" value="DUF998"/>
</dbReference>
<organism evidence="2 3">
    <name type="scientific">Pseudonocardia kunmingensis</name>
    <dbReference type="NCBI Taxonomy" id="630975"/>
    <lineage>
        <taxon>Bacteria</taxon>
        <taxon>Bacillati</taxon>
        <taxon>Actinomycetota</taxon>
        <taxon>Actinomycetes</taxon>
        <taxon>Pseudonocardiales</taxon>
        <taxon>Pseudonocardiaceae</taxon>
        <taxon>Pseudonocardia</taxon>
    </lineage>
</organism>
<reference evidence="2 3" key="1">
    <citation type="submission" date="2019-06" db="EMBL/GenBank/DDBJ databases">
        <title>Sequencing the genomes of 1000 actinobacteria strains.</title>
        <authorList>
            <person name="Klenk H.-P."/>
        </authorList>
    </citation>
    <scope>NUCLEOTIDE SEQUENCE [LARGE SCALE GENOMIC DNA]</scope>
    <source>
        <strain evidence="2 3">DSM 45301</strain>
    </source>
</reference>
<name>A0A543CX61_9PSEU</name>
<feature type="transmembrane region" description="Helical" evidence="1">
    <location>
        <begin position="12"/>
        <end position="36"/>
    </location>
</feature>
<keyword evidence="3" id="KW-1185">Reference proteome</keyword>
<evidence type="ECO:0000313" key="2">
    <source>
        <dbReference type="EMBL" id="TQM01651.1"/>
    </source>
</evidence>
<keyword evidence="1" id="KW-0812">Transmembrane</keyword>
<accession>A0A543CX61</accession>
<dbReference type="Proteomes" id="UP000315677">
    <property type="component" value="Unassembled WGS sequence"/>
</dbReference>
<feature type="transmembrane region" description="Helical" evidence="1">
    <location>
        <begin position="90"/>
        <end position="109"/>
    </location>
</feature>
<gene>
    <name evidence="2" type="ORF">FB558_8552</name>
</gene>
<dbReference type="Pfam" id="PF06197">
    <property type="entry name" value="DUF998"/>
    <property type="match status" value="1"/>
</dbReference>
<comment type="caution">
    <text evidence="2">The sequence shown here is derived from an EMBL/GenBank/DDBJ whole genome shotgun (WGS) entry which is preliminary data.</text>
</comment>
<dbReference type="EMBL" id="VFPA01000009">
    <property type="protein sequence ID" value="TQM01651.1"/>
    <property type="molecule type" value="Genomic_DNA"/>
</dbReference>
<dbReference type="OrthoDB" id="8159487at2"/>
<evidence type="ECO:0000256" key="1">
    <source>
        <dbReference type="SAM" id="Phobius"/>
    </source>
</evidence>
<feature type="transmembrane region" description="Helical" evidence="1">
    <location>
        <begin position="56"/>
        <end position="78"/>
    </location>
</feature>
<sequence>MAVQSDTPVSRPTVWLLGCGILAGPLFLVVWLAQALTRPGFDPTWHPLSLLSLGELGWIQIANFVVTGALYVACAAGMRRVLRKGPGRMWGPILVGALGAGLITGGVFVTDPGAGFPPGTPAGAPAQISWHGMAHSVGALLVDDALRLTP</sequence>
<keyword evidence="1" id="KW-1133">Transmembrane helix</keyword>
<dbReference type="AlphaFoldDB" id="A0A543CX61"/>
<protein>
    <submittedName>
        <fullName evidence="2">Uncharacterized protein DUF998</fullName>
    </submittedName>
</protein>
<keyword evidence="1" id="KW-0472">Membrane</keyword>
<proteinExistence type="predicted"/>